<keyword evidence="1" id="KW-0732">Signal</keyword>
<evidence type="ECO:0000313" key="2">
    <source>
        <dbReference type="EMBL" id="MBR0665972.1"/>
    </source>
</evidence>
<comment type="caution">
    <text evidence="2">The sequence shown here is derived from an EMBL/GenBank/DDBJ whole genome shotgun (WGS) entry which is preliminary data.</text>
</comment>
<evidence type="ECO:0000256" key="1">
    <source>
        <dbReference type="ARBA" id="ARBA00022729"/>
    </source>
</evidence>
<organism evidence="2 3">
    <name type="scientific">Plastoroseomonas hellenica</name>
    <dbReference type="NCBI Taxonomy" id="2687306"/>
    <lineage>
        <taxon>Bacteria</taxon>
        <taxon>Pseudomonadati</taxon>
        <taxon>Pseudomonadota</taxon>
        <taxon>Alphaproteobacteria</taxon>
        <taxon>Acetobacterales</taxon>
        <taxon>Acetobacteraceae</taxon>
        <taxon>Plastoroseomonas</taxon>
    </lineage>
</organism>
<dbReference type="InterPro" id="IPR006311">
    <property type="entry name" value="TAT_signal"/>
</dbReference>
<dbReference type="PANTHER" id="PTHR30006:SF25">
    <property type="entry name" value="PHOSPHOGLYCERATE TRANSPORT REGULATORY PROTEIN PGTC"/>
    <property type="match status" value="1"/>
</dbReference>
<dbReference type="InterPro" id="IPR006059">
    <property type="entry name" value="SBP"/>
</dbReference>
<dbReference type="PROSITE" id="PS51318">
    <property type="entry name" value="TAT"/>
    <property type="match status" value="1"/>
</dbReference>
<dbReference type="RefSeq" id="WP_211853644.1">
    <property type="nucleotide sequence ID" value="NZ_JAAGBB010000019.1"/>
</dbReference>
<dbReference type="EMBL" id="JAAGBB010000019">
    <property type="protein sequence ID" value="MBR0665972.1"/>
    <property type="molecule type" value="Genomic_DNA"/>
</dbReference>
<dbReference type="PANTHER" id="PTHR30006">
    <property type="entry name" value="THIAMINE-BINDING PERIPLASMIC PROTEIN-RELATED"/>
    <property type="match status" value="1"/>
</dbReference>
<dbReference type="Proteomes" id="UP001196870">
    <property type="component" value="Unassembled WGS sequence"/>
</dbReference>
<reference evidence="3" key="1">
    <citation type="journal article" date="2021" name="Syst. Appl. Microbiol.">
        <title>Roseomonas hellenica sp. nov., isolated from roots of wild-growing Alkanna tinctoria.</title>
        <authorList>
            <person name="Rat A."/>
            <person name="Naranjo H.D."/>
            <person name="Lebbe L."/>
            <person name="Cnockaert M."/>
            <person name="Krigas N."/>
            <person name="Grigoriadou K."/>
            <person name="Maloupa E."/>
            <person name="Willems A."/>
        </authorList>
    </citation>
    <scope>NUCLEOTIDE SEQUENCE [LARGE SCALE GENOMIC DNA]</scope>
    <source>
        <strain evidence="3">LMG 31523</strain>
    </source>
</reference>
<protein>
    <submittedName>
        <fullName evidence="2">Extracellular solute-binding protein</fullName>
    </submittedName>
</protein>
<accession>A0ABS5F090</accession>
<name>A0ABS5F090_9PROT</name>
<proteinExistence type="predicted"/>
<gene>
    <name evidence="2" type="ORF">GXW71_16555</name>
</gene>
<evidence type="ECO:0000313" key="3">
    <source>
        <dbReference type="Proteomes" id="UP001196870"/>
    </source>
</evidence>
<keyword evidence="3" id="KW-1185">Reference proteome</keyword>
<dbReference type="Gene3D" id="3.40.190.10">
    <property type="entry name" value="Periplasmic binding protein-like II"/>
    <property type="match status" value="2"/>
</dbReference>
<dbReference type="SUPFAM" id="SSF53850">
    <property type="entry name" value="Periplasmic binding protein-like II"/>
    <property type="match status" value="1"/>
</dbReference>
<sequence>MTIIRRRSVLTLPLAGALGAAIPPALSRPAIAQGAQPSAQGAPAGYPAGYNEIVAAAQREGSLLIYSIMSPENWRPVIQGFNQRYPGIRVETLDLPNTRDVFERYLAERSTNSRTGDLLATAEPAGWIQLHRRGEVLDYKSPEDDAWPAWAKPLPGVYTCSSDPLVFIYNKMLVPDAQAPRSFAQFVERAVANQRSWRGKITSYGVHNSGLGYSGNYAFARKHGDQAWQWFQQLAELQPRWERSGGPMTEKVTSGEYVMGWFVSAITFWPRLNDPARARVLGWNFIGDGQPVVVRGVAVPKGARNANAAKLMLDYIASADGQRAFGRGGLTPARPDVMPGEGIRHTFSSITQEIGGEQNMCFIDYDPKMIEDYQSFSDRWKSVYGVR</sequence>
<dbReference type="Pfam" id="PF13416">
    <property type="entry name" value="SBP_bac_8"/>
    <property type="match status" value="1"/>
</dbReference>